<dbReference type="EMBL" id="ML004958">
    <property type="protein sequence ID" value="RKP21404.1"/>
    <property type="molecule type" value="Genomic_DNA"/>
</dbReference>
<proteinExistence type="predicted"/>
<keyword evidence="1" id="KW-0472">Membrane</keyword>
<keyword evidence="1" id="KW-1133">Transmembrane helix</keyword>
<name>A0A4P9YP79_ROZAC</name>
<sequence>MDASNEQIDPLLCMPTIKQNLDKFSPRYADRSKALADIIDKSYHRDRIEKMLKKAFESNVDRDYIEMNDIEANNVKMQKKHACSESLTSCSLLNLMLAETGVTITALLFELHRGLNNEYWKHVGNDMRKIIFSFLYSETSYYFLSSLELLLNRYSGECVRDDVKEYIDNLCSLQYMAREYKSFKEVYKPLLSLRSEHEGDWIPQPSDFDNIIRNRESNMIRKQRLINWTTPLIIVLIVVVGRLFIVTRKTK</sequence>
<evidence type="ECO:0000313" key="2">
    <source>
        <dbReference type="EMBL" id="RKP21404.1"/>
    </source>
</evidence>
<evidence type="ECO:0000256" key="1">
    <source>
        <dbReference type="SAM" id="Phobius"/>
    </source>
</evidence>
<feature type="transmembrane region" description="Helical" evidence="1">
    <location>
        <begin position="225"/>
        <end position="245"/>
    </location>
</feature>
<evidence type="ECO:0000313" key="3">
    <source>
        <dbReference type="Proteomes" id="UP000281549"/>
    </source>
</evidence>
<organism evidence="2 3">
    <name type="scientific">Rozella allomycis (strain CSF55)</name>
    <dbReference type="NCBI Taxonomy" id="988480"/>
    <lineage>
        <taxon>Eukaryota</taxon>
        <taxon>Fungi</taxon>
        <taxon>Fungi incertae sedis</taxon>
        <taxon>Cryptomycota</taxon>
        <taxon>Cryptomycota incertae sedis</taxon>
        <taxon>Rozella</taxon>
    </lineage>
</organism>
<protein>
    <submittedName>
        <fullName evidence="2">Uncharacterized protein</fullName>
    </submittedName>
</protein>
<keyword evidence="1" id="KW-0812">Transmembrane</keyword>
<accession>A0A4P9YP79</accession>
<gene>
    <name evidence="2" type="ORF">ROZALSC1DRAFT_27186</name>
</gene>
<dbReference type="AlphaFoldDB" id="A0A4P9YP79"/>
<dbReference type="Proteomes" id="UP000281549">
    <property type="component" value="Unassembled WGS sequence"/>
</dbReference>
<reference evidence="3" key="1">
    <citation type="journal article" date="2018" name="Nat. Microbiol.">
        <title>Leveraging single-cell genomics to expand the fungal tree of life.</title>
        <authorList>
            <person name="Ahrendt S.R."/>
            <person name="Quandt C.A."/>
            <person name="Ciobanu D."/>
            <person name="Clum A."/>
            <person name="Salamov A."/>
            <person name="Andreopoulos B."/>
            <person name="Cheng J.F."/>
            <person name="Woyke T."/>
            <person name="Pelin A."/>
            <person name="Henrissat B."/>
            <person name="Reynolds N.K."/>
            <person name="Benny G.L."/>
            <person name="Smith M.E."/>
            <person name="James T.Y."/>
            <person name="Grigoriev I.V."/>
        </authorList>
    </citation>
    <scope>NUCLEOTIDE SEQUENCE [LARGE SCALE GENOMIC DNA]</scope>
    <source>
        <strain evidence="3">CSF55</strain>
    </source>
</reference>